<dbReference type="Proteomes" id="UP001177943">
    <property type="component" value="Chromosome"/>
</dbReference>
<dbReference type="RefSeq" id="WP_283926401.1">
    <property type="nucleotide sequence ID" value="NZ_CP126084.1"/>
</dbReference>
<evidence type="ECO:0000313" key="2">
    <source>
        <dbReference type="Proteomes" id="UP001177943"/>
    </source>
</evidence>
<proteinExistence type="predicted"/>
<dbReference type="EMBL" id="CP126084">
    <property type="protein sequence ID" value="WHX49118.1"/>
    <property type="molecule type" value="Genomic_DNA"/>
</dbReference>
<organism evidence="1 2">
    <name type="scientific">Paenibacillus woosongensis</name>
    <dbReference type="NCBI Taxonomy" id="307580"/>
    <lineage>
        <taxon>Bacteria</taxon>
        <taxon>Bacillati</taxon>
        <taxon>Bacillota</taxon>
        <taxon>Bacilli</taxon>
        <taxon>Bacillales</taxon>
        <taxon>Paenibacillaceae</taxon>
        <taxon>Paenibacillus</taxon>
    </lineage>
</organism>
<evidence type="ECO:0000313" key="1">
    <source>
        <dbReference type="EMBL" id="WHX49118.1"/>
    </source>
</evidence>
<dbReference type="KEGG" id="pwn:QNH46_24285"/>
<dbReference type="AlphaFoldDB" id="A0AA95KTQ8"/>
<reference evidence="1" key="1">
    <citation type="submission" date="2023-05" db="EMBL/GenBank/DDBJ databases">
        <title>Comparative genomics of Bacillaceae isolates and their secondary metabolite potential.</title>
        <authorList>
            <person name="Song L."/>
            <person name="Nielsen L.J."/>
            <person name="Mohite O."/>
            <person name="Xu X."/>
            <person name="Weber T."/>
            <person name="Kovacs A.T."/>
        </authorList>
    </citation>
    <scope>NUCLEOTIDE SEQUENCE</scope>
    <source>
        <strain evidence="1">B2_4</strain>
    </source>
</reference>
<protein>
    <submittedName>
        <fullName evidence="1">Uncharacterized protein</fullName>
    </submittedName>
</protein>
<gene>
    <name evidence="1" type="ORF">QNH46_24285</name>
</gene>
<accession>A0AA95KTQ8</accession>
<sequence length="202" mass="23655">MKAIVSHRESKEPLSEQELRIIALVMNLEYCSVFLKLFQQSPKGTPLLVYMYISNALSSLYESLKIFDVIKKDIILLIQDKNMPDEVVEAWNYLTSKETNHFKSKTLANIRNKITYHVDLLSIRKYYEIAGRGNLPPLWEYNNNDEFHWHSPIAHEIIKVSLGTYLVEENDHIDRILTTYSKLSFLTLSISTLWVGDRFQKE</sequence>
<name>A0AA95KTQ8_9BACL</name>